<dbReference type="Proteomes" id="UP001243375">
    <property type="component" value="Unassembled WGS sequence"/>
</dbReference>
<proteinExistence type="predicted"/>
<protein>
    <submittedName>
        <fullName evidence="1">Uncharacterized protein</fullName>
    </submittedName>
</protein>
<reference evidence="1" key="1">
    <citation type="submission" date="2023-04" db="EMBL/GenBank/DDBJ databases">
        <title>Draft Genome sequencing of Naganishia species isolated from polar environments using Oxford Nanopore Technology.</title>
        <authorList>
            <person name="Leo P."/>
            <person name="Venkateswaran K."/>
        </authorList>
    </citation>
    <scope>NUCLEOTIDE SEQUENCE</scope>
    <source>
        <strain evidence="1">MNA-CCFEE 5425</strain>
    </source>
</reference>
<gene>
    <name evidence="1" type="ORF">QFC22_005441</name>
</gene>
<evidence type="ECO:0000313" key="2">
    <source>
        <dbReference type="Proteomes" id="UP001243375"/>
    </source>
</evidence>
<keyword evidence="2" id="KW-1185">Reference proteome</keyword>
<name>A0ACC2WVF4_9TREE</name>
<comment type="caution">
    <text evidence="1">The sequence shown here is derived from an EMBL/GenBank/DDBJ whole genome shotgun (WGS) entry which is preliminary data.</text>
</comment>
<dbReference type="EMBL" id="JASBWU010000017">
    <property type="protein sequence ID" value="KAJ9115111.1"/>
    <property type="molecule type" value="Genomic_DNA"/>
</dbReference>
<accession>A0ACC2WVF4</accession>
<sequence>MPSIPKLLLLSLAIFGAIMVQADPRVLVYTATFGYRHDSIPTAIEVLRQHGPQYNVSFDFTEDPKEFTQDNLANYDGVLFVSTSEEVLDETGKAAFQDWLQKGGVFAGAHSASACLYNTSFFNATVGALFDYHPDLQSALKAKVFNPIKTFLPVNKTHPATAHLPDRWTFEEEVYYYRSDPRAFDIDLLLTVDESSYSHTGQSTGTYNEGEPHPIDGKTTRAYNANALVGNATLNENSAVATNSATAAGTASASRSGGMAAAGTTGAQSSLTATTASSPAASSTSNGASGNKIAGGAVALAVAGVAIIGM</sequence>
<organism evidence="1 2">
    <name type="scientific">Naganishia vaughanmartiniae</name>
    <dbReference type="NCBI Taxonomy" id="1424756"/>
    <lineage>
        <taxon>Eukaryota</taxon>
        <taxon>Fungi</taxon>
        <taxon>Dikarya</taxon>
        <taxon>Basidiomycota</taxon>
        <taxon>Agaricomycotina</taxon>
        <taxon>Tremellomycetes</taxon>
        <taxon>Filobasidiales</taxon>
        <taxon>Filobasidiaceae</taxon>
        <taxon>Naganishia</taxon>
    </lineage>
</organism>
<evidence type="ECO:0000313" key="1">
    <source>
        <dbReference type="EMBL" id="KAJ9115111.1"/>
    </source>
</evidence>